<gene>
    <name evidence="1" type="ORF">H9628_00880</name>
</gene>
<dbReference type="SUPFAM" id="SSF56801">
    <property type="entry name" value="Acetyl-CoA synthetase-like"/>
    <property type="match status" value="1"/>
</dbReference>
<proteinExistence type="predicted"/>
<dbReference type="EMBL" id="JACSPS010000001">
    <property type="protein sequence ID" value="MBD8017021.1"/>
    <property type="molecule type" value="Genomic_DNA"/>
</dbReference>
<evidence type="ECO:0000313" key="1">
    <source>
        <dbReference type="EMBL" id="MBD8017021.1"/>
    </source>
</evidence>
<organism evidence="1 2">
    <name type="scientific">Kaistella pullorum</name>
    <dbReference type="NCBI Taxonomy" id="2763074"/>
    <lineage>
        <taxon>Bacteria</taxon>
        <taxon>Pseudomonadati</taxon>
        <taxon>Bacteroidota</taxon>
        <taxon>Flavobacteriia</taxon>
        <taxon>Flavobacteriales</taxon>
        <taxon>Weeksellaceae</taxon>
        <taxon>Chryseobacterium group</taxon>
        <taxon>Kaistella</taxon>
    </lineage>
</organism>
<comment type="caution">
    <text evidence="1">The sequence shown here is derived from an EMBL/GenBank/DDBJ whole genome shotgun (WGS) entry which is preliminary data.</text>
</comment>
<dbReference type="InterPro" id="IPR053158">
    <property type="entry name" value="CapK_Type1_Caps_Biosynth"/>
</dbReference>
<dbReference type="PANTHER" id="PTHR36932:SF1">
    <property type="entry name" value="CAPSULAR POLYSACCHARIDE BIOSYNTHESIS PROTEIN"/>
    <property type="match status" value="1"/>
</dbReference>
<protein>
    <submittedName>
        <fullName evidence="1">Uncharacterized protein</fullName>
    </submittedName>
</protein>
<dbReference type="Proteomes" id="UP000626242">
    <property type="component" value="Unassembled WGS sequence"/>
</dbReference>
<dbReference type="PANTHER" id="PTHR36932">
    <property type="entry name" value="CAPSULAR POLYSACCHARIDE BIOSYNTHESIS PROTEIN"/>
    <property type="match status" value="1"/>
</dbReference>
<name>A0ABR8WJT8_9FLAO</name>
<evidence type="ECO:0000313" key="2">
    <source>
        <dbReference type="Proteomes" id="UP000626242"/>
    </source>
</evidence>
<dbReference type="RefSeq" id="WP_251832232.1">
    <property type="nucleotide sequence ID" value="NZ_JACSPS010000001.1"/>
</dbReference>
<sequence>MSLPSYYSKSPVFIQNILLNIQGYLTHKRRFGKGFTKELEYYIASNPQQIDVRRLHEFLVTAQQSKFWRKRFKEFEVNLESEDILNEISKLPILTKNEVIENAENIKINSIASKISKVNTSGTTGAGLIFQQTAEMENRQWAIWWRYRKRFGIGQNEMMGWFGGRSIVPIDQKKPPYWRNNYFMKQLMFSAHHLNRSTVADYYNKLLTSRIRWLHGYPSQLAYFAELILEADLSPSKQIQYITLGAENLLEHQKEKIRAVFGVNPIQHYGLAEGVANISELPNGSFECDLDFAYMEFIPSQISPDVYRLIGTNYNNRSFPLIRYDTNDLVTGHFHNRDFKVISIDGRNEDFVTLPSGVKLGRLDHIFKDANYLKEAQIYQPAISKIVLRLVKGKTYDENLHNDIILKEARERLGQEVDIKLEFMTEIPKTNSGKLKFVISDIK</sequence>
<accession>A0ABR8WJT8</accession>
<dbReference type="InterPro" id="IPR042099">
    <property type="entry name" value="ANL_N_sf"/>
</dbReference>
<dbReference type="Gene3D" id="3.40.50.12780">
    <property type="entry name" value="N-terminal domain of ligase-like"/>
    <property type="match status" value="1"/>
</dbReference>
<reference evidence="1 2" key="1">
    <citation type="submission" date="2020-08" db="EMBL/GenBank/DDBJ databases">
        <title>A Genomic Blueprint of the Chicken Gut Microbiome.</title>
        <authorList>
            <person name="Gilroy R."/>
            <person name="Ravi A."/>
            <person name="Getino M."/>
            <person name="Pursley I."/>
            <person name="Horton D.L."/>
            <person name="Alikhan N.-F."/>
            <person name="Baker D."/>
            <person name="Gharbi K."/>
            <person name="Hall N."/>
            <person name="Watson M."/>
            <person name="Adriaenssens E.M."/>
            <person name="Foster-Nyarko E."/>
            <person name="Jarju S."/>
            <person name="Secka A."/>
            <person name="Antonio M."/>
            <person name="Oren A."/>
            <person name="Chaudhuri R."/>
            <person name="La Ragione R.M."/>
            <person name="Hildebrand F."/>
            <person name="Pallen M.J."/>
        </authorList>
    </citation>
    <scope>NUCLEOTIDE SEQUENCE [LARGE SCALE GENOMIC DNA]</scope>
    <source>
        <strain evidence="1 2">Sa1CVA4</strain>
    </source>
</reference>
<keyword evidence="2" id="KW-1185">Reference proteome</keyword>